<dbReference type="InterPro" id="IPR044060">
    <property type="entry name" value="Bacterial_rp_domain"/>
</dbReference>
<evidence type="ECO:0000256" key="1">
    <source>
        <dbReference type="SAM" id="MobiDB-lite"/>
    </source>
</evidence>
<evidence type="ECO:0000313" key="6">
    <source>
        <dbReference type="Proteomes" id="UP000257055"/>
    </source>
</evidence>
<evidence type="ECO:0000259" key="4">
    <source>
        <dbReference type="Pfam" id="PF18998"/>
    </source>
</evidence>
<dbReference type="SUPFAM" id="SSF52058">
    <property type="entry name" value="L domain-like"/>
    <property type="match status" value="1"/>
</dbReference>
<keyword evidence="6" id="KW-1185">Reference proteome</keyword>
<feature type="signal peptide" evidence="3">
    <location>
        <begin position="1"/>
        <end position="31"/>
    </location>
</feature>
<dbReference type="Pfam" id="PF18998">
    <property type="entry name" value="Flg_new_2"/>
    <property type="match status" value="2"/>
</dbReference>
<gene>
    <name evidence="5" type="ORF">UR08_00675</name>
</gene>
<feature type="region of interest" description="Disordered" evidence="1">
    <location>
        <begin position="713"/>
        <end position="734"/>
    </location>
</feature>
<feature type="compositionally biased region" description="Low complexity" evidence="1">
    <location>
        <begin position="721"/>
        <end position="731"/>
    </location>
</feature>
<dbReference type="Proteomes" id="UP000257055">
    <property type="component" value="Unassembled WGS sequence"/>
</dbReference>
<organism evidence="5 6">
    <name type="scientific">Listeria kieliensis</name>
    <dbReference type="NCBI Taxonomy" id="1621700"/>
    <lineage>
        <taxon>Bacteria</taxon>
        <taxon>Bacillati</taxon>
        <taxon>Bacillota</taxon>
        <taxon>Bacilli</taxon>
        <taxon>Bacillales</taxon>
        <taxon>Listeriaceae</taxon>
        <taxon>Listeria</taxon>
    </lineage>
</organism>
<dbReference type="Gene3D" id="3.80.10.10">
    <property type="entry name" value="Ribonuclease Inhibitor"/>
    <property type="match status" value="1"/>
</dbReference>
<proteinExistence type="predicted"/>
<keyword evidence="2" id="KW-1133">Transmembrane helix</keyword>
<dbReference type="RefSeq" id="WP_115751755.1">
    <property type="nucleotide sequence ID" value="NZ_LARY01000001.1"/>
</dbReference>
<evidence type="ECO:0000313" key="5">
    <source>
        <dbReference type="EMBL" id="RDX02087.1"/>
    </source>
</evidence>
<accession>A0A3D8TTW3</accession>
<evidence type="ECO:0000256" key="2">
    <source>
        <dbReference type="SAM" id="Phobius"/>
    </source>
</evidence>
<keyword evidence="3" id="KW-0732">Signal</keyword>
<feature type="domain" description="Bacterial repeat" evidence="4">
    <location>
        <begin position="504"/>
        <end position="575"/>
    </location>
</feature>
<evidence type="ECO:0000256" key="3">
    <source>
        <dbReference type="SAM" id="SignalP"/>
    </source>
</evidence>
<name>A0A3D8TTW3_9LIST</name>
<reference evidence="6" key="1">
    <citation type="submission" date="2015-04" db="EMBL/GenBank/DDBJ databases">
        <authorList>
            <person name="Schardt J."/>
            <person name="Mueller-Herbst S."/>
            <person name="Scherer S."/>
            <person name="Huptas C."/>
        </authorList>
    </citation>
    <scope>NUCLEOTIDE SEQUENCE [LARGE SCALE GENOMIC DNA]</scope>
    <source>
        <strain evidence="6">Kiel-L1</strain>
    </source>
</reference>
<keyword evidence="2" id="KW-0472">Membrane</keyword>
<protein>
    <recommendedName>
        <fullName evidence="4">Bacterial repeat domain-containing protein</fullName>
    </recommendedName>
</protein>
<keyword evidence="2" id="KW-0812">Transmembrane</keyword>
<feature type="chain" id="PRO_5017567490" description="Bacterial repeat domain-containing protein" evidence="3">
    <location>
        <begin position="32"/>
        <end position="767"/>
    </location>
</feature>
<dbReference type="InterPro" id="IPR032675">
    <property type="entry name" value="LRR_dom_sf"/>
</dbReference>
<comment type="caution">
    <text evidence="5">The sequence shown here is derived from an EMBL/GenBank/DDBJ whole genome shotgun (WGS) entry which is preliminary data.</text>
</comment>
<dbReference type="AlphaFoldDB" id="A0A3D8TTW3"/>
<feature type="domain" description="Bacterial repeat" evidence="4">
    <location>
        <begin position="427"/>
        <end position="500"/>
    </location>
</feature>
<feature type="transmembrane region" description="Helical" evidence="2">
    <location>
        <begin position="740"/>
        <end position="760"/>
    </location>
</feature>
<dbReference type="EMBL" id="LARY01000001">
    <property type="protein sequence ID" value="RDX02087.1"/>
    <property type="molecule type" value="Genomic_DNA"/>
</dbReference>
<sequence length="767" mass="85742">MRDKQKKSRSLFFTFLISILMLGTVPSGAVAQATGSTHQAEDRKSSAQTNKEDLIPIDEAHFGETFRYYIAHKWDRDRDGYLSKAERERPTYVQIDPIMPGDAYYVVDFKGLEYFPNMKKIFAGRSDGEGGFPLIRNLDTSKLNLVSIGFYGAKMEGGTLDLSKSSQAEYIRLGGSELASVKLPKKAPHLRYLNLNSLDLSTLEISGYPALKELYARYSGHYPTLDLSQNAKLETLWIQSSRLTELDLTGLTELKSLDVKYSPIREIDLTYNRKLERLILSDTEIHQLDISHLDQLTTLWALNNHLATLEVGNQKKLTDLGLNLRVRFPTFSGIPSETIEGGVRRNPATHQWEVDFRQWMTPEERARVSMKEYVKDWTYDPKTGIATYLKTEPPTFLDYKYETKSVQIDNWSKNTAMYVRAQLKKTYQVSAEAGKGGQISPSGNQTYLEGEAPVYTVTPDPGYILDQVQVDGQPVSLGEGNTYTFSDIASSHTIDATFRALPVITATAGEGGTVSPSGVQAYPFGETATYTFQPQAGYQVKEVRVDGQPVVGSPLTSYTFSDIQANHQLQVIFEEKTKIGSLESPNQLTRSLQEVEDYLRKYPTETVTSYLRQELQAKGYYVYEGETVRHPVPVSLDVPGLSVRVLRSGTYKGILSLDPSVWKGTPVHQSVEIRLTEEDVLGETSSPENSVAPPLGSLSDIQSELFPRKAVHTIGRDSSSTRELPSSSTLPHTGDSTSDTLWICLGGVLFLLMGAFCHWWRLRKKAS</sequence>